<name>A0A6I2UHN8_9FIRM</name>
<dbReference type="RefSeq" id="WP_154406458.1">
    <property type="nucleotide sequence ID" value="NZ_JBGVJD010000054.1"/>
</dbReference>
<dbReference type="AlphaFoldDB" id="A0A6I2UHN8"/>
<comment type="caution">
    <text evidence="1">The sequence shown here is derived from an EMBL/GenBank/DDBJ whole genome shotgun (WGS) entry which is preliminary data.</text>
</comment>
<gene>
    <name evidence="1" type="ORF">FYJ84_04740</name>
</gene>
<dbReference type="EMBL" id="VUNR01000006">
    <property type="protein sequence ID" value="MSU08296.1"/>
    <property type="molecule type" value="Genomic_DNA"/>
</dbReference>
<organism evidence="1 2">
    <name type="scientific">Anaerovibrio slackiae</name>
    <dbReference type="NCBI Taxonomy" id="2652309"/>
    <lineage>
        <taxon>Bacteria</taxon>
        <taxon>Bacillati</taxon>
        <taxon>Bacillota</taxon>
        <taxon>Negativicutes</taxon>
        <taxon>Selenomonadales</taxon>
        <taxon>Selenomonadaceae</taxon>
        <taxon>Anaerovibrio</taxon>
    </lineage>
</organism>
<evidence type="ECO:0000313" key="2">
    <source>
        <dbReference type="Proteomes" id="UP000433181"/>
    </source>
</evidence>
<protein>
    <submittedName>
        <fullName evidence="1">Uncharacterized protein</fullName>
    </submittedName>
</protein>
<dbReference type="Proteomes" id="UP000433181">
    <property type="component" value="Unassembled WGS sequence"/>
</dbReference>
<proteinExistence type="predicted"/>
<reference evidence="1 2" key="1">
    <citation type="submission" date="2019-08" db="EMBL/GenBank/DDBJ databases">
        <title>In-depth cultivation of the pig gut microbiome towards novel bacterial diversity and tailored functional studies.</title>
        <authorList>
            <person name="Wylensek D."/>
            <person name="Hitch T.C.A."/>
            <person name="Clavel T."/>
        </authorList>
    </citation>
    <scope>NUCLEOTIDE SEQUENCE [LARGE SCALE GENOMIC DNA]</scope>
    <source>
        <strain evidence="1 2">WCA-693-APC-5D-A</strain>
    </source>
</reference>
<keyword evidence="2" id="KW-1185">Reference proteome</keyword>
<accession>A0A6I2UHN8</accession>
<evidence type="ECO:0000313" key="1">
    <source>
        <dbReference type="EMBL" id="MSU08296.1"/>
    </source>
</evidence>
<dbReference type="GeneID" id="96778213"/>
<sequence length="221" mass="25200">MTQERRDELQKVCEAILGYQKGLEEIDKYLGRLNACMGQLGEKLQEKQLDEVFCQYSDKIDGMVEGIAGIGARLQALQDGENGMSEQMKQMSRFSNAVMNFESAMRSFNQRADNLSQKLYNKDFNTALKTMNNMVLEAGRATTNEYKRPTAHDFDILMDEYKKCSSREAGKINALQLLLKTIGEAMLHLRLNRAEQEAFNRLLEKMANSDSEALKKFVSQL</sequence>